<evidence type="ECO:0000256" key="7">
    <source>
        <dbReference type="SAM" id="SignalP"/>
    </source>
</evidence>
<evidence type="ECO:0000256" key="3">
    <source>
        <dbReference type="ARBA" id="ARBA00022723"/>
    </source>
</evidence>
<dbReference type="InterPro" id="IPR050597">
    <property type="entry name" value="Cytochrome_c_Oxidase_Subunit"/>
</dbReference>
<dbReference type="PANTHER" id="PTHR33751">
    <property type="entry name" value="CBB3-TYPE CYTOCHROME C OXIDASE SUBUNIT FIXP"/>
    <property type="match status" value="1"/>
</dbReference>
<dbReference type="InterPro" id="IPR009056">
    <property type="entry name" value="Cyt_c-like_dom"/>
</dbReference>
<feature type="signal peptide" evidence="7">
    <location>
        <begin position="1"/>
        <end position="23"/>
    </location>
</feature>
<keyword evidence="1" id="KW-0813">Transport</keyword>
<dbReference type="GO" id="GO:0046872">
    <property type="term" value="F:metal ion binding"/>
    <property type="evidence" value="ECO:0007669"/>
    <property type="project" value="UniProtKB-KW"/>
</dbReference>
<dbReference type="EMBL" id="CAADFA010000360">
    <property type="protein sequence ID" value="VFJ64112.1"/>
    <property type="molecule type" value="Genomic_DNA"/>
</dbReference>
<dbReference type="InterPro" id="IPR036909">
    <property type="entry name" value="Cyt_c-like_dom_sf"/>
</dbReference>
<dbReference type="GO" id="GO:0020037">
    <property type="term" value="F:heme binding"/>
    <property type="evidence" value="ECO:0007669"/>
    <property type="project" value="InterPro"/>
</dbReference>
<keyword evidence="2 6" id="KW-0349">Heme</keyword>
<dbReference type="EMBL" id="CAADEZ010000361">
    <property type="protein sequence ID" value="VFJ64650.1"/>
    <property type="molecule type" value="Genomic_DNA"/>
</dbReference>
<dbReference type="Gene3D" id="1.10.760.10">
    <property type="entry name" value="Cytochrome c-like domain"/>
    <property type="match status" value="1"/>
</dbReference>
<dbReference type="PROSITE" id="PS51007">
    <property type="entry name" value="CYTC"/>
    <property type="match status" value="1"/>
</dbReference>
<dbReference type="AlphaFoldDB" id="A0A450VW70"/>
<organism evidence="11">
    <name type="scientific">Candidatus Kentrum sp. FM</name>
    <dbReference type="NCBI Taxonomy" id="2126340"/>
    <lineage>
        <taxon>Bacteria</taxon>
        <taxon>Pseudomonadati</taxon>
        <taxon>Pseudomonadota</taxon>
        <taxon>Gammaproteobacteria</taxon>
        <taxon>Candidatus Kentrum</taxon>
    </lineage>
</organism>
<evidence type="ECO:0000256" key="5">
    <source>
        <dbReference type="ARBA" id="ARBA00023004"/>
    </source>
</evidence>
<dbReference type="SUPFAM" id="SSF46626">
    <property type="entry name" value="Cytochrome c"/>
    <property type="match status" value="1"/>
</dbReference>
<feature type="domain" description="Cytochrome c" evidence="8">
    <location>
        <begin position="22"/>
        <end position="105"/>
    </location>
</feature>
<dbReference type="EMBL" id="CAADFL010000093">
    <property type="protein sequence ID" value="VFK09044.1"/>
    <property type="molecule type" value="Genomic_DNA"/>
</dbReference>
<dbReference type="Pfam" id="PF00034">
    <property type="entry name" value="Cytochrom_C"/>
    <property type="match status" value="1"/>
</dbReference>
<evidence type="ECO:0000256" key="4">
    <source>
        <dbReference type="ARBA" id="ARBA00022982"/>
    </source>
</evidence>
<proteinExistence type="predicted"/>
<reference evidence="11" key="1">
    <citation type="submission" date="2019-02" db="EMBL/GenBank/DDBJ databases">
        <authorList>
            <person name="Gruber-Vodicka R. H."/>
            <person name="Seah K. B. B."/>
        </authorList>
    </citation>
    <scope>NUCLEOTIDE SEQUENCE</scope>
    <source>
        <strain evidence="10">BECK_BZ163</strain>
        <strain evidence="11">BECK_BZ164</strain>
        <strain evidence="9">BECK_BZ165</strain>
    </source>
</reference>
<evidence type="ECO:0000313" key="9">
    <source>
        <dbReference type="EMBL" id="VFJ64112.1"/>
    </source>
</evidence>
<keyword evidence="5 6" id="KW-0408">Iron</keyword>
<evidence type="ECO:0000256" key="6">
    <source>
        <dbReference type="PROSITE-ProRule" id="PRU00433"/>
    </source>
</evidence>
<keyword evidence="3 6" id="KW-0479">Metal-binding</keyword>
<feature type="chain" id="PRO_5033824470" evidence="7">
    <location>
        <begin position="24"/>
        <end position="105"/>
    </location>
</feature>
<dbReference type="GO" id="GO:0009055">
    <property type="term" value="F:electron transfer activity"/>
    <property type="evidence" value="ECO:0007669"/>
    <property type="project" value="InterPro"/>
</dbReference>
<name>A0A450VW70_9GAMM</name>
<evidence type="ECO:0000259" key="8">
    <source>
        <dbReference type="PROSITE" id="PS51007"/>
    </source>
</evidence>
<evidence type="ECO:0000313" key="10">
    <source>
        <dbReference type="EMBL" id="VFJ64650.1"/>
    </source>
</evidence>
<evidence type="ECO:0000313" key="11">
    <source>
        <dbReference type="EMBL" id="VFK09044.1"/>
    </source>
</evidence>
<evidence type="ECO:0000256" key="1">
    <source>
        <dbReference type="ARBA" id="ARBA00022448"/>
    </source>
</evidence>
<keyword evidence="7" id="KW-0732">Signal</keyword>
<dbReference type="PANTHER" id="PTHR33751:SF9">
    <property type="entry name" value="CYTOCHROME C4"/>
    <property type="match status" value="1"/>
</dbReference>
<accession>A0A450VW70</accession>
<keyword evidence="4" id="KW-0249">Electron transport</keyword>
<protein>
    <submittedName>
        <fullName evidence="11">Cytochrome c</fullName>
    </submittedName>
</protein>
<evidence type="ECO:0000256" key="2">
    <source>
        <dbReference type="ARBA" id="ARBA00022617"/>
    </source>
</evidence>
<sequence>MRKFTMFAACAALAVGISGTAMAEVTGESLYTSKGCVACHGADAKSPMMPNYPKIAGQNAEYIKQQIKDIGSGARANGQSAAMKGIAAALNDDEIKKISTWLASK</sequence>
<gene>
    <name evidence="10" type="ORF">BECKFM1743A_GA0114220_103615</name>
    <name evidence="11" type="ORF">BECKFM1743B_GA0114221_100936</name>
    <name evidence="9" type="ORF">BECKFM1743C_GA0114222_103605</name>
</gene>